<reference evidence="1 2" key="1">
    <citation type="submission" date="2013-03" db="EMBL/GenBank/DDBJ databases">
        <title>The Genome Sequence of Cladophialophora psammophila CBS 110553.</title>
        <authorList>
            <consortium name="The Broad Institute Genomics Platform"/>
            <person name="Cuomo C."/>
            <person name="de Hoog S."/>
            <person name="Gorbushina A."/>
            <person name="Walker B."/>
            <person name="Young S.K."/>
            <person name="Zeng Q."/>
            <person name="Gargeya S."/>
            <person name="Fitzgerald M."/>
            <person name="Haas B."/>
            <person name="Abouelleil A."/>
            <person name="Allen A.W."/>
            <person name="Alvarado L."/>
            <person name="Arachchi H.M."/>
            <person name="Berlin A.M."/>
            <person name="Chapman S.B."/>
            <person name="Gainer-Dewar J."/>
            <person name="Goldberg J."/>
            <person name="Griggs A."/>
            <person name="Gujja S."/>
            <person name="Hansen M."/>
            <person name="Howarth C."/>
            <person name="Imamovic A."/>
            <person name="Ireland A."/>
            <person name="Larimer J."/>
            <person name="McCowan C."/>
            <person name="Murphy C."/>
            <person name="Pearson M."/>
            <person name="Poon T.W."/>
            <person name="Priest M."/>
            <person name="Roberts A."/>
            <person name="Saif S."/>
            <person name="Shea T."/>
            <person name="Sisk P."/>
            <person name="Sykes S."/>
            <person name="Wortman J."/>
            <person name="Nusbaum C."/>
            <person name="Birren B."/>
        </authorList>
    </citation>
    <scope>NUCLEOTIDE SEQUENCE [LARGE SCALE GENOMIC DNA]</scope>
    <source>
        <strain evidence="1 2">CBS 110553</strain>
    </source>
</reference>
<dbReference type="HOGENOM" id="CLU_1326254_0_0_1"/>
<dbReference type="EMBL" id="AMGX01000011">
    <property type="protein sequence ID" value="EXJ69473.1"/>
    <property type="molecule type" value="Genomic_DNA"/>
</dbReference>
<dbReference type="STRING" id="1182543.W9WNN3"/>
<dbReference type="OrthoDB" id="2754405at2759"/>
<evidence type="ECO:0000313" key="1">
    <source>
        <dbReference type="EMBL" id="EXJ69473.1"/>
    </source>
</evidence>
<protein>
    <submittedName>
        <fullName evidence="1">Uncharacterized protein</fullName>
    </submittedName>
</protein>
<dbReference type="Proteomes" id="UP000019471">
    <property type="component" value="Unassembled WGS sequence"/>
</dbReference>
<dbReference type="RefSeq" id="XP_007746288.1">
    <property type="nucleotide sequence ID" value="XM_007748098.1"/>
</dbReference>
<sequence>MEVTIILTKGIFCLEPTREIEIASIDADRNGPDQCGFALLLLKIQLGGHFVCQKVTTDPNVVRDTHASLGWQSTTAGLWIGQAEAASDGAGGISTRYLIMDQQKNLALAAGEPEKQDNQALQREFLAALVSVDEANVVPSEIFIAAVEQTLDDIKHIIATNCFEFWVPGCDGQGRQGSAEIGDGGQILRGIDLASRGSGHRAESFNR</sequence>
<dbReference type="AlphaFoldDB" id="W9WNN3"/>
<proteinExistence type="predicted"/>
<accession>W9WNN3</accession>
<evidence type="ECO:0000313" key="2">
    <source>
        <dbReference type="Proteomes" id="UP000019471"/>
    </source>
</evidence>
<gene>
    <name evidence="1" type="ORF">A1O5_07509</name>
</gene>
<comment type="caution">
    <text evidence="1">The sequence shown here is derived from an EMBL/GenBank/DDBJ whole genome shotgun (WGS) entry which is preliminary data.</text>
</comment>
<keyword evidence="2" id="KW-1185">Reference proteome</keyword>
<organism evidence="1 2">
    <name type="scientific">Cladophialophora psammophila CBS 110553</name>
    <dbReference type="NCBI Taxonomy" id="1182543"/>
    <lineage>
        <taxon>Eukaryota</taxon>
        <taxon>Fungi</taxon>
        <taxon>Dikarya</taxon>
        <taxon>Ascomycota</taxon>
        <taxon>Pezizomycotina</taxon>
        <taxon>Eurotiomycetes</taxon>
        <taxon>Chaetothyriomycetidae</taxon>
        <taxon>Chaetothyriales</taxon>
        <taxon>Herpotrichiellaceae</taxon>
        <taxon>Cladophialophora</taxon>
    </lineage>
</organism>
<name>W9WNN3_9EURO</name>
<dbReference type="GeneID" id="19192215"/>